<gene>
    <name evidence="8" type="ORF">EV685_1833</name>
</gene>
<comment type="similarity">
    <text evidence="2 6">Belongs to the flagella basal body rod proteins family.</text>
</comment>
<keyword evidence="8" id="KW-0969">Cilium</keyword>
<evidence type="ECO:0000256" key="6">
    <source>
        <dbReference type="PIRNR" id="PIRNR002889"/>
    </source>
</evidence>
<keyword evidence="4 6" id="KW-0975">Bacterial flagellum</keyword>
<comment type="subcellular location">
    <subcellularLocation>
        <location evidence="1 6">Bacterial flagellum basal body</location>
    </subcellularLocation>
</comment>
<keyword evidence="8" id="KW-0282">Flagellum</keyword>
<dbReference type="Proteomes" id="UP000293433">
    <property type="component" value="Unassembled WGS sequence"/>
</dbReference>
<comment type="subunit">
    <text evidence="6">The basal body constitutes a major portion of the flagellar organelle and consists of a number of rings mounted on a central rod.</text>
</comment>
<dbReference type="InterPro" id="IPR019776">
    <property type="entry name" value="Flagellar_basal_body_rod_CS"/>
</dbReference>
<dbReference type="GO" id="GO:0030694">
    <property type="term" value="C:bacterial-type flagellum basal body, rod"/>
    <property type="evidence" value="ECO:0007669"/>
    <property type="project" value="InterPro"/>
</dbReference>
<sequence length="139" mass="14708">MITNRLTDTLDFQSQALVLRSERQRLIASNIANAETPGYVARDIDFASALKQATGAAPAPGSPGGPLLTTHGAHFPVGAGGREASTLQFATQAQSNLDNNTVDMDRERASFADNAVKYEASLRFVNGQVSTLMSAIKGQ</sequence>
<dbReference type="PROSITE" id="PS00588">
    <property type="entry name" value="FLAGELLA_BB_ROD"/>
    <property type="match status" value="1"/>
</dbReference>
<dbReference type="PANTHER" id="PTHR30435:SF12">
    <property type="entry name" value="FLAGELLAR BASAL BODY ROD PROTEIN FLGB"/>
    <property type="match status" value="1"/>
</dbReference>
<evidence type="ECO:0000256" key="2">
    <source>
        <dbReference type="ARBA" id="ARBA00009677"/>
    </source>
</evidence>
<evidence type="ECO:0000256" key="1">
    <source>
        <dbReference type="ARBA" id="ARBA00004117"/>
    </source>
</evidence>
<feature type="domain" description="Flagellar basal body rod protein N-terminal" evidence="7">
    <location>
        <begin position="10"/>
        <end position="39"/>
    </location>
</feature>
<protein>
    <recommendedName>
        <fullName evidence="3 6">Flagellar basal body rod protein FlgB</fullName>
    </recommendedName>
</protein>
<evidence type="ECO:0000313" key="8">
    <source>
        <dbReference type="EMBL" id="RZS57265.1"/>
    </source>
</evidence>
<proteinExistence type="inferred from homology"/>
<dbReference type="InterPro" id="IPR006300">
    <property type="entry name" value="FlgB"/>
</dbReference>
<dbReference type="NCBIfam" id="TIGR01396">
    <property type="entry name" value="FlgB"/>
    <property type="match status" value="1"/>
</dbReference>
<dbReference type="GO" id="GO:0071973">
    <property type="term" value="P:bacterial-type flagellum-dependent cell motility"/>
    <property type="evidence" value="ECO:0007669"/>
    <property type="project" value="InterPro"/>
</dbReference>
<evidence type="ECO:0000256" key="5">
    <source>
        <dbReference type="ARBA" id="ARBA00024934"/>
    </source>
</evidence>
<dbReference type="AlphaFoldDB" id="A0A4Q7LQT1"/>
<keyword evidence="9" id="KW-1185">Reference proteome</keyword>
<organism evidence="8 9">
    <name type="scientific">Sphaerotilus mobilis</name>
    <dbReference type="NCBI Taxonomy" id="47994"/>
    <lineage>
        <taxon>Bacteria</taxon>
        <taxon>Pseudomonadati</taxon>
        <taxon>Pseudomonadota</taxon>
        <taxon>Betaproteobacteria</taxon>
        <taxon>Burkholderiales</taxon>
        <taxon>Sphaerotilaceae</taxon>
        <taxon>Sphaerotilus</taxon>
    </lineage>
</organism>
<comment type="function">
    <text evidence="5 6">Structural component of flagellum, the bacterial motility apparatus. Part of the rod structure of flagellar basal body.</text>
</comment>
<dbReference type="EMBL" id="SGWV01000008">
    <property type="protein sequence ID" value="RZS57265.1"/>
    <property type="molecule type" value="Genomic_DNA"/>
</dbReference>
<evidence type="ECO:0000313" key="9">
    <source>
        <dbReference type="Proteomes" id="UP000293433"/>
    </source>
</evidence>
<name>A0A4Q7LQT1_9BURK</name>
<dbReference type="PANTHER" id="PTHR30435">
    <property type="entry name" value="FLAGELLAR PROTEIN"/>
    <property type="match status" value="1"/>
</dbReference>
<evidence type="ECO:0000256" key="4">
    <source>
        <dbReference type="ARBA" id="ARBA00023143"/>
    </source>
</evidence>
<keyword evidence="8" id="KW-0966">Cell projection</keyword>
<reference evidence="8 9" key="1">
    <citation type="submission" date="2019-02" db="EMBL/GenBank/DDBJ databases">
        <title>Genomic Encyclopedia of Type Strains, Phase IV (KMG-IV): sequencing the most valuable type-strain genomes for metagenomic binning, comparative biology and taxonomic classification.</title>
        <authorList>
            <person name="Goeker M."/>
        </authorList>
    </citation>
    <scope>NUCLEOTIDE SEQUENCE [LARGE SCALE GENOMIC DNA]</scope>
    <source>
        <strain evidence="8 9">DSM 10617</strain>
    </source>
</reference>
<dbReference type="Pfam" id="PF00460">
    <property type="entry name" value="Flg_bb_rod"/>
    <property type="match status" value="1"/>
</dbReference>
<dbReference type="InterPro" id="IPR001444">
    <property type="entry name" value="Flag_bb_rod_N"/>
</dbReference>
<comment type="caution">
    <text evidence="8">The sequence shown here is derived from an EMBL/GenBank/DDBJ whole genome shotgun (WGS) entry which is preliminary data.</text>
</comment>
<evidence type="ECO:0000256" key="3">
    <source>
        <dbReference type="ARBA" id="ARBA00014376"/>
    </source>
</evidence>
<dbReference type="PIRSF" id="PIRSF002889">
    <property type="entry name" value="Rod_FlgB"/>
    <property type="match status" value="1"/>
</dbReference>
<evidence type="ECO:0000259" key="7">
    <source>
        <dbReference type="Pfam" id="PF00460"/>
    </source>
</evidence>
<accession>A0A4Q7LQT1</accession>